<organism evidence="5 6">
    <name type="scientific">Clostridium beijerinckii</name>
    <name type="common">Clostridium MP</name>
    <dbReference type="NCBI Taxonomy" id="1520"/>
    <lineage>
        <taxon>Bacteria</taxon>
        <taxon>Bacillati</taxon>
        <taxon>Bacillota</taxon>
        <taxon>Clostridia</taxon>
        <taxon>Eubacteriales</taxon>
        <taxon>Clostridiaceae</taxon>
        <taxon>Clostridium</taxon>
    </lineage>
</organism>
<dbReference type="AlphaFoldDB" id="A0A7X9SMA5"/>
<gene>
    <name evidence="5" type="ORF">HF849_05550</name>
</gene>
<dbReference type="SMART" id="SM00866">
    <property type="entry name" value="UTRA"/>
    <property type="match status" value="1"/>
</dbReference>
<evidence type="ECO:0000313" key="6">
    <source>
        <dbReference type="Proteomes" id="UP000587880"/>
    </source>
</evidence>
<evidence type="ECO:0000259" key="4">
    <source>
        <dbReference type="PROSITE" id="PS50949"/>
    </source>
</evidence>
<dbReference type="Proteomes" id="UP000587880">
    <property type="component" value="Unassembled WGS sequence"/>
</dbReference>
<dbReference type="Pfam" id="PF07702">
    <property type="entry name" value="UTRA"/>
    <property type="match status" value="1"/>
</dbReference>
<dbReference type="PROSITE" id="PS50949">
    <property type="entry name" value="HTH_GNTR"/>
    <property type="match status" value="1"/>
</dbReference>
<comment type="caution">
    <text evidence="5">The sequence shown here is derived from an EMBL/GenBank/DDBJ whole genome shotgun (WGS) entry which is preliminary data.</text>
</comment>
<dbReference type="RefSeq" id="WP_168981314.1">
    <property type="nucleotide sequence ID" value="NZ_JABAGD010000007.1"/>
</dbReference>
<dbReference type="InterPro" id="IPR028978">
    <property type="entry name" value="Chorismate_lyase_/UTRA_dom_sf"/>
</dbReference>
<dbReference type="InterPro" id="IPR011663">
    <property type="entry name" value="UTRA"/>
</dbReference>
<protein>
    <submittedName>
        <fullName evidence="5">GntR family transcriptional regulator</fullName>
    </submittedName>
</protein>
<evidence type="ECO:0000313" key="5">
    <source>
        <dbReference type="EMBL" id="NMF04228.1"/>
    </source>
</evidence>
<keyword evidence="1" id="KW-0805">Transcription regulation</keyword>
<keyword evidence="3" id="KW-0804">Transcription</keyword>
<dbReference type="InterPro" id="IPR000524">
    <property type="entry name" value="Tscrpt_reg_HTH_GntR"/>
</dbReference>
<dbReference type="GO" id="GO:0003700">
    <property type="term" value="F:DNA-binding transcription factor activity"/>
    <property type="evidence" value="ECO:0007669"/>
    <property type="project" value="InterPro"/>
</dbReference>
<reference evidence="5 6" key="1">
    <citation type="submission" date="2020-04" db="EMBL/GenBank/DDBJ databases">
        <authorList>
            <person name="Hitch T.C.A."/>
            <person name="Wylensek D."/>
            <person name="Clavel T."/>
        </authorList>
    </citation>
    <scope>NUCLEOTIDE SEQUENCE [LARGE SCALE GENOMIC DNA]</scope>
    <source>
        <strain evidence="5 6">WB01_NA02</strain>
    </source>
</reference>
<dbReference type="Gene3D" id="1.10.10.10">
    <property type="entry name" value="Winged helix-like DNA-binding domain superfamily/Winged helix DNA-binding domain"/>
    <property type="match status" value="1"/>
</dbReference>
<dbReference type="CDD" id="cd07377">
    <property type="entry name" value="WHTH_GntR"/>
    <property type="match status" value="1"/>
</dbReference>
<dbReference type="GO" id="GO:0045892">
    <property type="term" value="P:negative regulation of DNA-templated transcription"/>
    <property type="evidence" value="ECO:0007669"/>
    <property type="project" value="TreeGrafter"/>
</dbReference>
<dbReference type="SUPFAM" id="SSF64288">
    <property type="entry name" value="Chorismate lyase-like"/>
    <property type="match status" value="1"/>
</dbReference>
<dbReference type="PANTHER" id="PTHR44846:SF1">
    <property type="entry name" value="MANNOSYL-D-GLYCERATE TRANSPORT_METABOLISM SYSTEM REPRESSOR MNGR-RELATED"/>
    <property type="match status" value="1"/>
</dbReference>
<dbReference type="GO" id="GO:0003677">
    <property type="term" value="F:DNA binding"/>
    <property type="evidence" value="ECO:0007669"/>
    <property type="project" value="UniProtKB-KW"/>
</dbReference>
<dbReference type="InterPro" id="IPR036390">
    <property type="entry name" value="WH_DNA-bd_sf"/>
</dbReference>
<dbReference type="InterPro" id="IPR036388">
    <property type="entry name" value="WH-like_DNA-bd_sf"/>
</dbReference>
<dbReference type="Gene3D" id="3.40.1410.10">
    <property type="entry name" value="Chorismate lyase-like"/>
    <property type="match status" value="1"/>
</dbReference>
<dbReference type="EMBL" id="JABAGD010000007">
    <property type="protein sequence ID" value="NMF04228.1"/>
    <property type="molecule type" value="Genomic_DNA"/>
</dbReference>
<feature type="domain" description="HTH gntR-type" evidence="4">
    <location>
        <begin position="8"/>
        <end position="76"/>
    </location>
</feature>
<dbReference type="SUPFAM" id="SSF46785">
    <property type="entry name" value="Winged helix' DNA-binding domain"/>
    <property type="match status" value="1"/>
</dbReference>
<dbReference type="PANTHER" id="PTHR44846">
    <property type="entry name" value="MANNOSYL-D-GLYCERATE TRANSPORT/METABOLISM SYSTEM REPRESSOR MNGR-RELATED"/>
    <property type="match status" value="1"/>
</dbReference>
<accession>A0A7X9SMA5</accession>
<evidence type="ECO:0000256" key="2">
    <source>
        <dbReference type="ARBA" id="ARBA00023125"/>
    </source>
</evidence>
<dbReference type="InterPro" id="IPR050679">
    <property type="entry name" value="Bact_HTH_transcr_reg"/>
</dbReference>
<keyword evidence="2" id="KW-0238">DNA-binding</keyword>
<evidence type="ECO:0000256" key="1">
    <source>
        <dbReference type="ARBA" id="ARBA00023015"/>
    </source>
</evidence>
<name>A0A7X9SMA5_CLOBE</name>
<dbReference type="FunFam" id="1.10.10.10:FF:000079">
    <property type="entry name" value="GntR family transcriptional regulator"/>
    <property type="match status" value="1"/>
</dbReference>
<dbReference type="SMART" id="SM00345">
    <property type="entry name" value="HTH_GNTR"/>
    <property type="match status" value="1"/>
</dbReference>
<proteinExistence type="predicted"/>
<evidence type="ECO:0000256" key="3">
    <source>
        <dbReference type="ARBA" id="ARBA00023163"/>
    </source>
</evidence>
<dbReference type="Pfam" id="PF00392">
    <property type="entry name" value="GntR"/>
    <property type="match status" value="1"/>
</dbReference>
<sequence length="243" mass="27847">MLIQDNIIPLYQQLADIIRNSITSGELKYGDKIPTEVELSEKYNVSRITVRAAINELVESGFLIKKQGKGTFVSKPKVQRKIEYLSSFTAACEASGLKVTNEIIKREVMEPKIEDKKALELDDDDKLIYIQRVRFAGGDPLMLENNYFSFKRFNFLLTEDLSGSLYELLRDKYDINPSDSPNSGNDHTTIEIAKAMDEEAELLMVQKGEPLFYIKTVIYDDKNRPVHIGKQYVIGERYKFVIS</sequence>
<dbReference type="PRINTS" id="PR00035">
    <property type="entry name" value="HTHGNTR"/>
</dbReference>